<dbReference type="AlphaFoldDB" id="A0A0E9SF43"/>
<reference evidence="1" key="2">
    <citation type="journal article" date="2015" name="Fish Shellfish Immunol.">
        <title>Early steps in the European eel (Anguilla anguilla)-Vibrio vulnificus interaction in the gills: Role of the RtxA13 toxin.</title>
        <authorList>
            <person name="Callol A."/>
            <person name="Pajuelo D."/>
            <person name="Ebbesson L."/>
            <person name="Teles M."/>
            <person name="MacKenzie S."/>
            <person name="Amaro C."/>
        </authorList>
    </citation>
    <scope>NUCLEOTIDE SEQUENCE</scope>
</reference>
<sequence length="56" mass="6310">MNFKVFASMVYFDHLSVNIKKKKIFFATSKEGLADADKKQAIAGLGHFRSWCANQA</sequence>
<proteinExistence type="predicted"/>
<reference evidence="1" key="1">
    <citation type="submission" date="2014-11" db="EMBL/GenBank/DDBJ databases">
        <authorList>
            <person name="Amaro Gonzalez C."/>
        </authorList>
    </citation>
    <scope>NUCLEOTIDE SEQUENCE</scope>
</reference>
<dbReference type="EMBL" id="GBXM01068583">
    <property type="protein sequence ID" value="JAH39994.1"/>
    <property type="molecule type" value="Transcribed_RNA"/>
</dbReference>
<organism evidence="1">
    <name type="scientific">Anguilla anguilla</name>
    <name type="common">European freshwater eel</name>
    <name type="synonym">Muraena anguilla</name>
    <dbReference type="NCBI Taxonomy" id="7936"/>
    <lineage>
        <taxon>Eukaryota</taxon>
        <taxon>Metazoa</taxon>
        <taxon>Chordata</taxon>
        <taxon>Craniata</taxon>
        <taxon>Vertebrata</taxon>
        <taxon>Euteleostomi</taxon>
        <taxon>Actinopterygii</taxon>
        <taxon>Neopterygii</taxon>
        <taxon>Teleostei</taxon>
        <taxon>Anguilliformes</taxon>
        <taxon>Anguillidae</taxon>
        <taxon>Anguilla</taxon>
    </lineage>
</organism>
<name>A0A0E9SF43_ANGAN</name>
<protein>
    <submittedName>
        <fullName evidence="1">Uncharacterized protein</fullName>
    </submittedName>
</protein>
<accession>A0A0E9SF43</accession>
<evidence type="ECO:0000313" key="1">
    <source>
        <dbReference type="EMBL" id="JAH39994.1"/>
    </source>
</evidence>